<reference evidence="2 3" key="1">
    <citation type="journal article" date="2017" name="Genome Biol. Evol.">
        <title>Phytophthora megakarya and P. palmivora, closely related causal agents of cacao black pod rot, underwent increases in genome sizes and gene numbers by different mechanisms.</title>
        <authorList>
            <person name="Ali S.S."/>
            <person name="Shao J."/>
            <person name="Lary D.J."/>
            <person name="Kronmiller B."/>
            <person name="Shen D."/>
            <person name="Strem M.D."/>
            <person name="Amoako-Attah I."/>
            <person name="Akrofi A.Y."/>
            <person name="Begoude B.A."/>
            <person name="Ten Hoopen G.M."/>
            <person name="Coulibaly K."/>
            <person name="Kebe B.I."/>
            <person name="Melnick R.L."/>
            <person name="Guiltinan M.J."/>
            <person name="Tyler B.M."/>
            <person name="Meinhardt L.W."/>
            <person name="Bailey B.A."/>
        </authorList>
    </citation>
    <scope>NUCLEOTIDE SEQUENCE [LARGE SCALE GENOMIC DNA]</scope>
    <source>
        <strain evidence="3">sbr112.9</strain>
    </source>
</reference>
<protein>
    <recommendedName>
        <fullName evidence="4">Reverse transcriptase</fullName>
    </recommendedName>
</protein>
<comment type="caution">
    <text evidence="2">The sequence shown here is derived from an EMBL/GenBank/DDBJ whole genome shotgun (WGS) entry which is preliminary data.</text>
</comment>
<keyword evidence="3" id="KW-1185">Reference proteome</keyword>
<gene>
    <name evidence="2" type="ORF">PHPALM_36999</name>
</gene>
<dbReference type="AlphaFoldDB" id="A0A2P4WYH7"/>
<dbReference type="OrthoDB" id="116062at2759"/>
<evidence type="ECO:0000256" key="1">
    <source>
        <dbReference type="SAM" id="MobiDB-lite"/>
    </source>
</evidence>
<accession>A0A2P4WYH7</accession>
<evidence type="ECO:0000313" key="3">
    <source>
        <dbReference type="Proteomes" id="UP000237271"/>
    </source>
</evidence>
<proteinExistence type="predicted"/>
<dbReference type="Proteomes" id="UP000237271">
    <property type="component" value="Unassembled WGS sequence"/>
</dbReference>
<organism evidence="2 3">
    <name type="scientific">Phytophthora palmivora</name>
    <dbReference type="NCBI Taxonomy" id="4796"/>
    <lineage>
        <taxon>Eukaryota</taxon>
        <taxon>Sar</taxon>
        <taxon>Stramenopiles</taxon>
        <taxon>Oomycota</taxon>
        <taxon>Peronosporomycetes</taxon>
        <taxon>Peronosporales</taxon>
        <taxon>Peronosporaceae</taxon>
        <taxon>Phytophthora</taxon>
    </lineage>
</organism>
<dbReference type="EMBL" id="NCKW01020265">
    <property type="protein sequence ID" value="POM58358.1"/>
    <property type="molecule type" value="Genomic_DNA"/>
</dbReference>
<evidence type="ECO:0008006" key="4">
    <source>
        <dbReference type="Google" id="ProtNLM"/>
    </source>
</evidence>
<sequence length="354" mass="39635">MNNAEPVPLYTSGDARASPTQSNRVNAAENLRLNADINYIVELSLDSEVVIQHTLNTELVHEEAKISRLHKSWGYKKLRRCKDAYIIDQVACIPLSDIIRERQLSVEDAVRFIRGETASDTRPNKAIDPNRLLQVFHGYSHVEALVKIATHGVEAQWSSTPPTRRPSPRNHGSCRRNIRAVTKNICENQDCGYPLGAVEKKGIDPTIDVRTIHDLSYLQDSVPTIINEPITKIARSIEYLANNGDASRIRILKGDVRGVYKHLRTTASQELNILLIDFAEPFGWTGPPPCYFLFGRAISWLMSTNSPASVSNPHDKECYFGYGWVDILVEPDIGNRLHCAESTLRDAMLAVLGP</sequence>
<name>A0A2P4WYH7_9STRA</name>
<evidence type="ECO:0000313" key="2">
    <source>
        <dbReference type="EMBL" id="POM58358.1"/>
    </source>
</evidence>
<feature type="region of interest" description="Disordered" evidence="1">
    <location>
        <begin position="1"/>
        <end position="23"/>
    </location>
</feature>